<dbReference type="EMBL" id="KZ679258">
    <property type="protein sequence ID" value="PTB44204.1"/>
    <property type="molecule type" value="Genomic_DNA"/>
</dbReference>
<dbReference type="Proteomes" id="UP000240493">
    <property type="component" value="Unassembled WGS sequence"/>
</dbReference>
<proteinExistence type="predicted"/>
<reference evidence="1 2" key="1">
    <citation type="submission" date="2016-07" db="EMBL/GenBank/DDBJ databases">
        <title>Multiple horizontal gene transfer events from other fungi enriched the ability of initially mycotrophic Trichoderma (Ascomycota) to feed on dead plant biomass.</title>
        <authorList>
            <consortium name="DOE Joint Genome Institute"/>
            <person name="Aerts A."/>
            <person name="Atanasova L."/>
            <person name="Chenthamara K."/>
            <person name="Zhang J."/>
            <person name="Grujic M."/>
            <person name="Henrissat B."/>
            <person name="Kuo A."/>
            <person name="Salamov A."/>
            <person name="Lipzen A."/>
            <person name="Labutti K."/>
            <person name="Barry K."/>
            <person name="Miao Y."/>
            <person name="Rahimi M.J."/>
            <person name="Shen Q."/>
            <person name="Grigoriev I.V."/>
            <person name="Kubicek C.P."/>
            <person name="Druzhinina I.S."/>
        </authorList>
    </citation>
    <scope>NUCLEOTIDE SEQUENCE [LARGE SCALE GENOMIC DNA]</scope>
    <source>
        <strain evidence="1 2">CBS 433.97</strain>
    </source>
</reference>
<dbReference type="AlphaFoldDB" id="A0A2T3ZHB6"/>
<evidence type="ECO:0000313" key="2">
    <source>
        <dbReference type="Proteomes" id="UP000240493"/>
    </source>
</evidence>
<keyword evidence="2" id="KW-1185">Reference proteome</keyword>
<sequence>MRAKGYVDMPIRLQVNQLLQPSMLLICRLYRQISWLVNNKVRLLCLDCMLNADNDMKLLHSMLRLLHRRQTRRRWSSTCHLSLHSHPVHIRAFWQKYEASLLALQLSIAPLELQPCNCGLFSTWTSPLRHRKHVHVKPSMVIRNRHSPESD</sequence>
<name>A0A2T3ZHB6_TRIA4</name>
<accession>A0A2T3ZHB6</accession>
<organism evidence="1 2">
    <name type="scientific">Trichoderma asperellum (strain ATCC 204424 / CBS 433.97 / NBRC 101777)</name>
    <dbReference type="NCBI Taxonomy" id="1042311"/>
    <lineage>
        <taxon>Eukaryota</taxon>
        <taxon>Fungi</taxon>
        <taxon>Dikarya</taxon>
        <taxon>Ascomycota</taxon>
        <taxon>Pezizomycotina</taxon>
        <taxon>Sordariomycetes</taxon>
        <taxon>Hypocreomycetidae</taxon>
        <taxon>Hypocreales</taxon>
        <taxon>Hypocreaceae</taxon>
        <taxon>Trichoderma</taxon>
    </lineage>
</organism>
<gene>
    <name evidence="1" type="ORF">M441DRAFT_343985</name>
</gene>
<protein>
    <submittedName>
        <fullName evidence="1">Uncharacterized protein</fullName>
    </submittedName>
</protein>
<evidence type="ECO:0000313" key="1">
    <source>
        <dbReference type="EMBL" id="PTB44204.1"/>
    </source>
</evidence>